<organism evidence="2 3">
    <name type="scientific">Bartonella acomydis</name>
    <dbReference type="NCBI Taxonomy" id="686234"/>
    <lineage>
        <taxon>Bacteria</taxon>
        <taxon>Pseudomonadati</taxon>
        <taxon>Pseudomonadota</taxon>
        <taxon>Alphaproteobacteria</taxon>
        <taxon>Hyphomicrobiales</taxon>
        <taxon>Bartonellaceae</taxon>
        <taxon>Bartonella</taxon>
    </lineage>
</organism>
<reference evidence="3" key="1">
    <citation type="journal article" date="2019" name="Int. J. Syst. Evol. Microbiol.">
        <title>The Global Catalogue of Microorganisms (GCM) 10K type strain sequencing project: providing services to taxonomists for standard genome sequencing and annotation.</title>
        <authorList>
            <consortium name="The Broad Institute Genomics Platform"/>
            <consortium name="The Broad Institute Genome Sequencing Center for Infectious Disease"/>
            <person name="Wu L."/>
            <person name="Ma J."/>
        </authorList>
    </citation>
    <scope>NUCLEOTIDE SEQUENCE [LARGE SCALE GENOMIC DNA]</scope>
    <source>
        <strain evidence="3">JCM 17706</strain>
    </source>
</reference>
<sequence length="114" mass="13277">MSFEYVKTVTDYFITQLQQGIAPYQQALPPGCARSPYNPQTGKKYSGINSLWLASPKYTDPRWLTYQQANEMGCRIKKGMKSTNIIYWKQDEKISFYDEDGNKHEKSFLNLIFS</sequence>
<dbReference type="InterPro" id="IPR013610">
    <property type="entry name" value="ArdC_N"/>
</dbReference>
<protein>
    <recommendedName>
        <fullName evidence="1">N-terminal domain-containing protein</fullName>
    </recommendedName>
</protein>
<evidence type="ECO:0000313" key="3">
    <source>
        <dbReference type="Proteomes" id="UP001501525"/>
    </source>
</evidence>
<dbReference type="RefSeq" id="WP_345096748.1">
    <property type="nucleotide sequence ID" value="NZ_BAABIY010000020.1"/>
</dbReference>
<evidence type="ECO:0000313" key="2">
    <source>
        <dbReference type="EMBL" id="GAA5098190.1"/>
    </source>
</evidence>
<comment type="caution">
    <text evidence="2">The sequence shown here is derived from an EMBL/GenBank/DDBJ whole genome shotgun (WGS) entry which is preliminary data.</text>
</comment>
<feature type="domain" description="N-terminal" evidence="1">
    <location>
        <begin position="5"/>
        <end position="105"/>
    </location>
</feature>
<dbReference type="Pfam" id="PF08401">
    <property type="entry name" value="ArdcN"/>
    <property type="match status" value="1"/>
</dbReference>
<accession>A0ABP9MR48</accession>
<gene>
    <name evidence="2" type="ORF">GCM10023260_08470</name>
</gene>
<keyword evidence="3" id="KW-1185">Reference proteome</keyword>
<proteinExistence type="predicted"/>
<name>A0ABP9MR48_9HYPH</name>
<dbReference type="EMBL" id="BAABIY010000020">
    <property type="protein sequence ID" value="GAA5098190.1"/>
    <property type="molecule type" value="Genomic_DNA"/>
</dbReference>
<evidence type="ECO:0000259" key="1">
    <source>
        <dbReference type="Pfam" id="PF08401"/>
    </source>
</evidence>
<dbReference type="Proteomes" id="UP001501525">
    <property type="component" value="Unassembled WGS sequence"/>
</dbReference>